<dbReference type="InterPro" id="IPR000994">
    <property type="entry name" value="Pept_M24"/>
</dbReference>
<dbReference type="GO" id="GO:0070006">
    <property type="term" value="F:metalloaminopeptidase activity"/>
    <property type="evidence" value="ECO:0007669"/>
    <property type="project" value="InterPro"/>
</dbReference>
<organism evidence="7 9">
    <name type="scientific">Caenorhabditis briggsae</name>
    <dbReference type="NCBI Taxonomy" id="6238"/>
    <lineage>
        <taxon>Eukaryota</taxon>
        <taxon>Metazoa</taxon>
        <taxon>Ecdysozoa</taxon>
        <taxon>Nematoda</taxon>
        <taxon>Chromadorea</taxon>
        <taxon>Rhabditida</taxon>
        <taxon>Rhabditina</taxon>
        <taxon>Rhabditomorpha</taxon>
        <taxon>Rhabditoidea</taxon>
        <taxon>Rhabditidae</taxon>
        <taxon>Peloderinae</taxon>
        <taxon>Caenorhabditis</taxon>
    </lineage>
</organism>
<dbReference type="PANTHER" id="PTHR43226">
    <property type="entry name" value="XAA-PRO AMINOPEPTIDASE 3"/>
    <property type="match status" value="1"/>
</dbReference>
<evidence type="ECO:0000256" key="2">
    <source>
        <dbReference type="ARBA" id="ARBA00008766"/>
    </source>
</evidence>
<accession>A0AAE9IXR0</accession>
<comment type="similarity">
    <text evidence="2">Belongs to the peptidase M24B family.</text>
</comment>
<keyword evidence="4" id="KW-0378">Hydrolase</keyword>
<dbReference type="SMART" id="SM01011">
    <property type="entry name" value="AMP_N"/>
    <property type="match status" value="1"/>
</dbReference>
<gene>
    <name evidence="7" type="ORF">L3Y34_014195</name>
    <name evidence="8" type="ORF">L5515_000285</name>
</gene>
<keyword evidence="3" id="KW-0479">Metal-binding</keyword>
<dbReference type="InterPro" id="IPR052433">
    <property type="entry name" value="X-Pro_dipept-like"/>
</dbReference>
<evidence type="ECO:0000256" key="1">
    <source>
        <dbReference type="ARBA" id="ARBA00001936"/>
    </source>
</evidence>
<dbReference type="EMBL" id="CP092620">
    <property type="protein sequence ID" value="UMM10581.1"/>
    <property type="molecule type" value="Genomic_DNA"/>
</dbReference>
<dbReference type="InterPro" id="IPR007865">
    <property type="entry name" value="Aminopep_P_N"/>
</dbReference>
<evidence type="ECO:0000313" key="9">
    <source>
        <dbReference type="Proteomes" id="UP000827892"/>
    </source>
</evidence>
<dbReference type="InterPro" id="IPR029149">
    <property type="entry name" value="Creatin/AminoP/Spt16_N"/>
</dbReference>
<dbReference type="Pfam" id="PF05195">
    <property type="entry name" value="AMP_N"/>
    <property type="match status" value="1"/>
</dbReference>
<dbReference type="Gene3D" id="3.90.230.10">
    <property type="entry name" value="Creatinase/methionine aminopeptidase superfamily"/>
    <property type="match status" value="1"/>
</dbReference>
<dbReference type="Proteomes" id="UP000827892">
    <property type="component" value="Chromosome I"/>
</dbReference>
<dbReference type="Proteomes" id="UP000829354">
    <property type="component" value="Chromosome I"/>
</dbReference>
<dbReference type="InterPro" id="IPR036005">
    <property type="entry name" value="Creatinase/aminopeptidase-like"/>
</dbReference>
<evidence type="ECO:0000313" key="10">
    <source>
        <dbReference type="Proteomes" id="UP000829354"/>
    </source>
</evidence>
<keyword evidence="5" id="KW-0464">Manganese</keyword>
<evidence type="ECO:0000259" key="6">
    <source>
        <dbReference type="SMART" id="SM01011"/>
    </source>
</evidence>
<evidence type="ECO:0000256" key="3">
    <source>
        <dbReference type="ARBA" id="ARBA00022723"/>
    </source>
</evidence>
<feature type="domain" description="Aminopeptidase P N-terminal" evidence="6">
    <location>
        <begin position="18"/>
        <end position="162"/>
    </location>
</feature>
<evidence type="ECO:0000256" key="5">
    <source>
        <dbReference type="ARBA" id="ARBA00023211"/>
    </source>
</evidence>
<evidence type="ECO:0000256" key="4">
    <source>
        <dbReference type="ARBA" id="ARBA00022801"/>
    </source>
</evidence>
<dbReference type="EMBL" id="CP090891">
    <property type="protein sequence ID" value="ULU09631.1"/>
    <property type="molecule type" value="Genomic_DNA"/>
</dbReference>
<dbReference type="Gene3D" id="3.40.350.10">
    <property type="entry name" value="Creatinase/prolidase N-terminal domain"/>
    <property type="match status" value="1"/>
</dbReference>
<dbReference type="SUPFAM" id="SSF55920">
    <property type="entry name" value="Creatinase/aminopeptidase"/>
    <property type="match status" value="1"/>
</dbReference>
<proteinExistence type="inferred from homology"/>
<reference evidence="8 10" key="1">
    <citation type="submission" date="2022-04" db="EMBL/GenBank/DDBJ databases">
        <title>Chromosome-level reference genomes for two strains of Caenorhabditis briggsae: an improved platform for comparative genomics.</title>
        <authorList>
            <person name="Stevens L."/>
            <person name="Andersen E."/>
        </authorList>
    </citation>
    <scope>NUCLEOTIDE SEQUENCE [LARGE SCALE GENOMIC DNA]</scope>
    <source>
        <strain evidence="8">VX34</strain>
        <tissue evidence="8">Whole-organism</tissue>
    </source>
</reference>
<dbReference type="Pfam" id="PF00557">
    <property type="entry name" value="Peptidase_M24"/>
    <property type="match status" value="1"/>
</dbReference>
<dbReference type="SUPFAM" id="SSF53092">
    <property type="entry name" value="Creatinase/prolidase N-terminal domain"/>
    <property type="match status" value="1"/>
</dbReference>
<keyword evidence="10" id="KW-1185">Reference proteome</keyword>
<evidence type="ECO:0000313" key="7">
    <source>
        <dbReference type="EMBL" id="ULU09631.1"/>
    </source>
</evidence>
<dbReference type="AlphaFoldDB" id="A0AAE9IXR0"/>
<dbReference type="PANTHER" id="PTHR43226:SF4">
    <property type="entry name" value="XAA-PRO AMINOPEPTIDASE 3"/>
    <property type="match status" value="1"/>
</dbReference>
<reference evidence="7 9" key="2">
    <citation type="submission" date="2022-05" db="EMBL/GenBank/DDBJ databases">
        <title>Chromosome-level reference genomes for two strains of Caenorhabditis briggsae: an improved platform for comparative genomics.</title>
        <authorList>
            <person name="Stevens L."/>
            <person name="Andersen E.C."/>
        </authorList>
    </citation>
    <scope>NUCLEOTIDE SEQUENCE [LARGE SCALE GENOMIC DNA]</scope>
    <source>
        <strain evidence="7">QX1410_ONT</strain>
        <tissue evidence="7">Whole-organism</tissue>
    </source>
</reference>
<name>A0AAE9IXR0_CAEBR</name>
<protein>
    <recommendedName>
        <fullName evidence="6">Aminopeptidase P N-terminal domain-containing protein</fullName>
    </recommendedName>
</protein>
<dbReference type="GO" id="GO:0030145">
    <property type="term" value="F:manganese ion binding"/>
    <property type="evidence" value="ECO:0007669"/>
    <property type="project" value="InterPro"/>
</dbReference>
<evidence type="ECO:0000313" key="8">
    <source>
        <dbReference type="EMBL" id="UMM10581.1"/>
    </source>
</evidence>
<sequence>MLRNQQRKIINSLWPSRIPNEEYGLRREKLVKLLKKEVKTGEKQMVIVMKGAKRSYIAPDVPHAFRQKSHFRYLNGITTPDCYYVIQCGLQESSKPTNLLFANRRTDYETLWEGPLPSETEWEKTANFSELSPTNRLIQTLEKVVDKGTAVFSNTASDDDFLENFLKTKANSLSSVDHFIERLRVIKSDNEMDAMRDVCNLGAQTMSSMISGAKNVHNENAICGLLEFEGRRRGSEMQAYPPVIAGGVRANTIHYLDANADLSPTETVLVDAGCDLNGYVSDITRCFPISGHWSDAQLSLYEALLYVHEQLLTYAHNMEKVRLSALFRRMNELLAASFSELGLIKSTDPKEMIHLAEKLCPHHVSHYLGMDVHDCATVSRDVDLPANVSFTIEPGCYVPMDWPVKEFRGIGYRIEDDVATSSSGGIELLTAAVPRDPLEIQRLMGTAE</sequence>
<comment type="cofactor">
    <cofactor evidence="1">
        <name>Mn(2+)</name>
        <dbReference type="ChEBI" id="CHEBI:29035"/>
    </cofactor>
</comment>